<dbReference type="Proteomes" id="UP000039865">
    <property type="component" value="Unassembled WGS sequence"/>
</dbReference>
<dbReference type="AlphaFoldDB" id="A0A078AR73"/>
<feature type="region of interest" description="Disordered" evidence="2">
    <location>
        <begin position="355"/>
        <end position="428"/>
    </location>
</feature>
<keyword evidence="3" id="KW-1133">Transmembrane helix</keyword>
<protein>
    <recommendedName>
        <fullName evidence="6">Transmembrane protein</fullName>
    </recommendedName>
</protein>
<organism evidence="4 5">
    <name type="scientific">Stylonychia lemnae</name>
    <name type="common">Ciliate</name>
    <dbReference type="NCBI Taxonomy" id="5949"/>
    <lineage>
        <taxon>Eukaryota</taxon>
        <taxon>Sar</taxon>
        <taxon>Alveolata</taxon>
        <taxon>Ciliophora</taxon>
        <taxon>Intramacronucleata</taxon>
        <taxon>Spirotrichea</taxon>
        <taxon>Stichotrichia</taxon>
        <taxon>Sporadotrichida</taxon>
        <taxon>Oxytrichidae</taxon>
        <taxon>Stylonychinae</taxon>
        <taxon>Stylonychia</taxon>
    </lineage>
</organism>
<keyword evidence="3" id="KW-0812">Transmembrane</keyword>
<reference evidence="4 5" key="1">
    <citation type="submission" date="2014-06" db="EMBL/GenBank/DDBJ databases">
        <authorList>
            <person name="Swart Estienne"/>
        </authorList>
    </citation>
    <scope>NUCLEOTIDE SEQUENCE [LARGE SCALE GENOMIC DNA]</scope>
    <source>
        <strain evidence="4 5">130c</strain>
    </source>
</reference>
<gene>
    <name evidence="4" type="primary">Contig2686.g2886</name>
    <name evidence="4" type="ORF">STYLEM_13984</name>
</gene>
<evidence type="ECO:0000256" key="2">
    <source>
        <dbReference type="SAM" id="MobiDB-lite"/>
    </source>
</evidence>
<feature type="compositionally biased region" description="Polar residues" evidence="2">
    <location>
        <begin position="360"/>
        <end position="370"/>
    </location>
</feature>
<evidence type="ECO:0000313" key="4">
    <source>
        <dbReference type="EMBL" id="CDW84915.1"/>
    </source>
</evidence>
<evidence type="ECO:0000313" key="5">
    <source>
        <dbReference type="Proteomes" id="UP000039865"/>
    </source>
</evidence>
<keyword evidence="3" id="KW-0472">Membrane</keyword>
<evidence type="ECO:0000256" key="1">
    <source>
        <dbReference type="SAM" id="Coils"/>
    </source>
</evidence>
<feature type="compositionally biased region" description="Basic and acidic residues" evidence="2">
    <location>
        <begin position="371"/>
        <end position="389"/>
    </location>
</feature>
<keyword evidence="5" id="KW-1185">Reference proteome</keyword>
<feature type="region of interest" description="Disordered" evidence="2">
    <location>
        <begin position="475"/>
        <end position="497"/>
    </location>
</feature>
<evidence type="ECO:0008006" key="6">
    <source>
        <dbReference type="Google" id="ProtNLM"/>
    </source>
</evidence>
<feature type="transmembrane region" description="Helical" evidence="3">
    <location>
        <begin position="164"/>
        <end position="188"/>
    </location>
</feature>
<keyword evidence="1" id="KW-0175">Coiled coil</keyword>
<accession>A0A078AR73</accession>
<dbReference type="EMBL" id="CCKQ01013277">
    <property type="protein sequence ID" value="CDW84915.1"/>
    <property type="molecule type" value="Genomic_DNA"/>
</dbReference>
<proteinExistence type="predicted"/>
<feature type="coiled-coil region" evidence="1">
    <location>
        <begin position="191"/>
        <end position="244"/>
    </location>
</feature>
<name>A0A078AR73_STYLE</name>
<sequence length="497" mass="58101">MKYTFCPRKTKACGTPGPVLRPLFQQNQTITLRNSLNETAGDVCYWELKVDVEQYLINNPKVLLSWVFINIVIHNSTNLTTYLLHGEDQRNAINASVNPTSGKAYQYPLSSGGSVFLIAFPTDQNAYKPSLINFTFNFSTDYYEVYNVEWQDLQDYVLAGFWDFVYVALSIFSAAFILILMCIALRTFDPLNQFEKRREDYMRERIKQKKEAKLAKLYEIEMKNQELEKKRQYLKEKRQKSKLTSNNNTNTITLTLDEKQEQLLQPNREQTLIFDESFGNPPQKLITFQQQPNQPPQQQIFIQVQNQSPQQFTGQQQPLQSPAEQYKKIEVKDYENIFQVNEFVSQNEFYDANKQENSRRATLQNNFYREQSSKRRTDTKKSIGERNPLDDYDNDSDPQSYRRGYDSDLRMKSQPSQARDPSQDKSSCDVEMTVRYSDISKVSNNSVKFRVGPQKPIVEQVKKPSAYELYMAKLQPQNEPKKKGRQTKFVPNPNLLK</sequence>
<evidence type="ECO:0000256" key="3">
    <source>
        <dbReference type="SAM" id="Phobius"/>
    </source>
</evidence>
<dbReference type="InParanoid" id="A0A078AR73"/>